<proteinExistence type="predicted"/>
<reference evidence="2 3" key="1">
    <citation type="submission" date="2020-11" db="EMBL/GenBank/DDBJ databases">
        <authorList>
            <person name="Sun Q."/>
        </authorList>
    </citation>
    <scope>NUCLEOTIDE SEQUENCE [LARGE SCALE GENOMIC DNA]</scope>
    <source>
        <strain evidence="2 3">P8398</strain>
    </source>
</reference>
<accession>A0AA48W9Z9</accession>
<feature type="domain" description="PIN like" evidence="1">
    <location>
        <begin position="23"/>
        <end position="254"/>
    </location>
</feature>
<evidence type="ECO:0000313" key="2">
    <source>
        <dbReference type="EMBL" id="QPI47699.1"/>
    </source>
</evidence>
<keyword evidence="3" id="KW-1185">Reference proteome</keyword>
<protein>
    <submittedName>
        <fullName evidence="2">DUF4935 domain-containing protein</fullName>
    </submittedName>
</protein>
<dbReference type="InterPro" id="IPR041578">
    <property type="entry name" value="PIN_8"/>
</dbReference>
<dbReference type="Pfam" id="PF18476">
    <property type="entry name" value="PIN_8"/>
    <property type="match status" value="1"/>
</dbReference>
<sequence>MREFFSSYAPSNFDYPKIWKDALFVIDANVLLNLYRYQEKTSKEFLDLLFTLKGRVWISNYAALEFHRNRLSVIADQNLRFGEVKKIATMALASVEKDMDALHLSKRHRAIDPAEFLNDFKLLVEKFAVEVDGLERSKQGLLGEDALLQKIYEIFDGRVGEPYSQKILDEIYENAEIRYRLDIPPGYKDREKKDRFRHNGINYQAKYGDFLVWKQLLDKTAADNIKNVVFITGDLKEDWWKIVGPEKIGPRPELLEEAAAIGKVDAFLMYRPEVFLARAKHYVDAIVSDEALAEVRDANLAAASEGNNFDLVKFVASQDPRAAIIQAWLHFELAAIERLMKLGLAEKNDSIHGNSRLGHALLNSNIINKKEFELFHELREQRNWAAHNVSEDVAISVALNFIQSIERLVAGFM</sequence>
<dbReference type="RefSeq" id="WP_206087377.1">
    <property type="nucleotide sequence ID" value="NZ_CP065053.1"/>
</dbReference>
<organism evidence="2 3">
    <name type="scientific">Massilia antarctica</name>
    <dbReference type="NCBI Taxonomy" id="2765360"/>
    <lineage>
        <taxon>Bacteria</taxon>
        <taxon>Pseudomonadati</taxon>
        <taxon>Pseudomonadota</taxon>
        <taxon>Betaproteobacteria</taxon>
        <taxon>Burkholderiales</taxon>
        <taxon>Oxalobacteraceae</taxon>
        <taxon>Telluria group</taxon>
        <taxon>Massilia</taxon>
    </lineage>
</organism>
<gene>
    <name evidence="2" type="ORF">IV454_19160</name>
</gene>
<dbReference type="Proteomes" id="UP000662888">
    <property type="component" value="Chromosome"/>
</dbReference>
<evidence type="ECO:0000313" key="3">
    <source>
        <dbReference type="Proteomes" id="UP000662888"/>
    </source>
</evidence>
<evidence type="ECO:0000259" key="1">
    <source>
        <dbReference type="Pfam" id="PF18476"/>
    </source>
</evidence>
<name>A0AA48W9Z9_9BURK</name>
<dbReference type="EMBL" id="CP065053">
    <property type="protein sequence ID" value="QPI47699.1"/>
    <property type="molecule type" value="Genomic_DNA"/>
</dbReference>